<evidence type="ECO:0000313" key="4">
    <source>
        <dbReference type="Proteomes" id="UP000197138"/>
    </source>
</evidence>
<dbReference type="EMBL" id="MTKT01005880">
    <property type="protein sequence ID" value="OWM63841.1"/>
    <property type="molecule type" value="Genomic_DNA"/>
</dbReference>
<evidence type="ECO:0000256" key="1">
    <source>
        <dbReference type="ARBA" id="ARBA00006643"/>
    </source>
</evidence>
<comment type="similarity">
    <text evidence="1">Belongs to the PPR family. PCMP-H subfamily.</text>
</comment>
<reference evidence="4" key="1">
    <citation type="journal article" date="2017" name="Plant J.">
        <title>The pomegranate (Punica granatum L.) genome and the genomics of punicalagin biosynthesis.</title>
        <authorList>
            <person name="Qin G."/>
            <person name="Xu C."/>
            <person name="Ming R."/>
            <person name="Tang H."/>
            <person name="Guyot R."/>
            <person name="Kramer E.M."/>
            <person name="Hu Y."/>
            <person name="Yi X."/>
            <person name="Qi Y."/>
            <person name="Xu X."/>
            <person name="Gao Z."/>
            <person name="Pan H."/>
            <person name="Jian J."/>
            <person name="Tian Y."/>
            <person name="Yue Z."/>
            <person name="Xu Y."/>
        </authorList>
    </citation>
    <scope>NUCLEOTIDE SEQUENCE [LARGE SCALE GENOMIC DNA]</scope>
    <source>
        <strain evidence="4">cv. Dabenzi</strain>
    </source>
</reference>
<protein>
    <recommendedName>
        <fullName evidence="2">DYW domain-containing protein</fullName>
    </recommendedName>
</protein>
<dbReference type="AlphaFoldDB" id="A0A218VUZ5"/>
<sequence length="100" mass="11257">MQKRGLKKVPGQSWIQLKNIVYTSVMGDDTHPNSSEIRSFLDELIERLKEIGYLPQAKLVMQDVEEEGEMLVGFHSEKLAIAYGVLNTGPGMPIRVTKNL</sequence>
<dbReference type="GO" id="GO:0008270">
    <property type="term" value="F:zinc ion binding"/>
    <property type="evidence" value="ECO:0007669"/>
    <property type="project" value="InterPro"/>
</dbReference>
<feature type="domain" description="DYW" evidence="2">
    <location>
        <begin position="52"/>
        <end position="100"/>
    </location>
</feature>
<accession>A0A218VUZ5</accession>
<gene>
    <name evidence="3" type="ORF">CDL15_Pgr006103</name>
</gene>
<dbReference type="Pfam" id="PF14432">
    <property type="entry name" value="DYW_deaminase"/>
    <property type="match status" value="1"/>
</dbReference>
<name>A0A218VUZ5_PUNGR</name>
<dbReference type="Proteomes" id="UP000197138">
    <property type="component" value="Unassembled WGS sequence"/>
</dbReference>
<evidence type="ECO:0000259" key="2">
    <source>
        <dbReference type="Pfam" id="PF14432"/>
    </source>
</evidence>
<evidence type="ECO:0000313" key="3">
    <source>
        <dbReference type="EMBL" id="OWM63841.1"/>
    </source>
</evidence>
<organism evidence="3 4">
    <name type="scientific">Punica granatum</name>
    <name type="common">Pomegranate</name>
    <dbReference type="NCBI Taxonomy" id="22663"/>
    <lineage>
        <taxon>Eukaryota</taxon>
        <taxon>Viridiplantae</taxon>
        <taxon>Streptophyta</taxon>
        <taxon>Embryophyta</taxon>
        <taxon>Tracheophyta</taxon>
        <taxon>Spermatophyta</taxon>
        <taxon>Magnoliopsida</taxon>
        <taxon>eudicotyledons</taxon>
        <taxon>Gunneridae</taxon>
        <taxon>Pentapetalae</taxon>
        <taxon>rosids</taxon>
        <taxon>malvids</taxon>
        <taxon>Myrtales</taxon>
        <taxon>Lythraceae</taxon>
        <taxon>Punica</taxon>
    </lineage>
</organism>
<proteinExistence type="inferred from homology"/>
<comment type="caution">
    <text evidence="3">The sequence shown here is derived from an EMBL/GenBank/DDBJ whole genome shotgun (WGS) entry which is preliminary data.</text>
</comment>
<dbReference type="InterPro" id="IPR032867">
    <property type="entry name" value="DYW_dom"/>
</dbReference>